<evidence type="ECO:0000313" key="2">
    <source>
        <dbReference type="Proteomes" id="UP000182427"/>
    </source>
</evidence>
<organism evidence="1 2">
    <name type="scientific">Terriglobus roseus</name>
    <dbReference type="NCBI Taxonomy" id="392734"/>
    <lineage>
        <taxon>Bacteria</taxon>
        <taxon>Pseudomonadati</taxon>
        <taxon>Acidobacteriota</taxon>
        <taxon>Terriglobia</taxon>
        <taxon>Terriglobales</taxon>
        <taxon>Acidobacteriaceae</taxon>
        <taxon>Terriglobus</taxon>
    </lineage>
</organism>
<dbReference type="EMBL" id="LT629690">
    <property type="protein sequence ID" value="SDF95969.1"/>
    <property type="molecule type" value="Genomic_DNA"/>
</dbReference>
<protein>
    <submittedName>
        <fullName evidence="1">Uncharacterized protein</fullName>
    </submittedName>
</protein>
<name>A0A1G7QDH5_9BACT</name>
<proteinExistence type="predicted"/>
<dbReference type="Proteomes" id="UP000182427">
    <property type="component" value="Chromosome I"/>
</dbReference>
<reference evidence="2" key="1">
    <citation type="submission" date="2016-10" db="EMBL/GenBank/DDBJ databases">
        <authorList>
            <person name="Varghese N."/>
            <person name="Submissions S."/>
        </authorList>
    </citation>
    <scope>NUCLEOTIDE SEQUENCE [LARGE SCALE GENOMIC DNA]</scope>
    <source>
        <strain evidence="2">GAS232</strain>
    </source>
</reference>
<keyword evidence="2" id="KW-1185">Reference proteome</keyword>
<accession>A0A1G7QDH5</accession>
<sequence>MNDDTARDVTPDMSVLHAKHVQSYTDGNTTKNLQVGNCNNGSVHLAAGGVLLILQTE</sequence>
<dbReference type="OrthoDB" id="9988726at2"/>
<gene>
    <name evidence="1" type="ORF">SAMN05444167_3824</name>
</gene>
<dbReference type="AlphaFoldDB" id="A0A1G7QDH5"/>
<evidence type="ECO:0000313" key="1">
    <source>
        <dbReference type="EMBL" id="SDF95969.1"/>
    </source>
</evidence>